<dbReference type="InterPro" id="IPR011765">
    <property type="entry name" value="Pept_M16_N"/>
</dbReference>
<feature type="domain" description="Peptidase M16 C-terminal" evidence="3">
    <location>
        <begin position="205"/>
        <end position="375"/>
    </location>
</feature>
<name>A0A9P8Q4P2_WICPI</name>
<dbReference type="InterPro" id="IPR011249">
    <property type="entry name" value="Metalloenz_LuxS/M16"/>
</dbReference>
<dbReference type="PANTHER" id="PTHR43016:SF16">
    <property type="entry name" value="METALLOPROTEASE, PUTATIVE (AFU_ORTHOLOGUE AFUA_4G07610)-RELATED"/>
    <property type="match status" value="1"/>
</dbReference>
<accession>A0A9P8Q4P2</accession>
<feature type="region of interest" description="Disordered" evidence="1">
    <location>
        <begin position="1016"/>
        <end position="1064"/>
    </location>
</feature>
<dbReference type="SUPFAM" id="SSF63411">
    <property type="entry name" value="LuxS/MPP-like metallohydrolase"/>
    <property type="match status" value="4"/>
</dbReference>
<reference evidence="4" key="2">
    <citation type="submission" date="2021-01" db="EMBL/GenBank/DDBJ databases">
        <authorList>
            <person name="Schikora-Tamarit M.A."/>
        </authorList>
    </citation>
    <scope>NUCLEOTIDE SEQUENCE</scope>
    <source>
        <strain evidence="4">CBS2887</strain>
    </source>
</reference>
<keyword evidence="5" id="KW-1185">Reference proteome</keyword>
<dbReference type="InterPro" id="IPR007863">
    <property type="entry name" value="Peptidase_M16_C"/>
</dbReference>
<protein>
    <recommendedName>
        <fullName evidence="6">Mitochondrial presequence protease</fullName>
    </recommendedName>
</protein>
<dbReference type="Pfam" id="PF05193">
    <property type="entry name" value="Peptidase_M16_C"/>
    <property type="match status" value="2"/>
</dbReference>
<feature type="compositionally biased region" description="Acidic residues" evidence="1">
    <location>
        <begin position="1024"/>
        <end position="1064"/>
    </location>
</feature>
<dbReference type="GO" id="GO:0046872">
    <property type="term" value="F:metal ion binding"/>
    <property type="evidence" value="ECO:0007669"/>
    <property type="project" value="InterPro"/>
</dbReference>
<feature type="domain" description="Peptidase M16 C-terminal" evidence="3">
    <location>
        <begin position="742"/>
        <end position="924"/>
    </location>
</feature>
<evidence type="ECO:0008006" key="6">
    <source>
        <dbReference type="Google" id="ProtNLM"/>
    </source>
</evidence>
<evidence type="ECO:0000259" key="3">
    <source>
        <dbReference type="Pfam" id="PF05193"/>
    </source>
</evidence>
<proteinExistence type="predicted"/>
<dbReference type="OrthoDB" id="4953at2759"/>
<evidence type="ECO:0000256" key="1">
    <source>
        <dbReference type="SAM" id="MobiDB-lite"/>
    </source>
</evidence>
<feature type="domain" description="Peptidase M16 N-terminal" evidence="2">
    <location>
        <begin position="63"/>
        <end position="152"/>
    </location>
</feature>
<evidence type="ECO:0000313" key="5">
    <source>
        <dbReference type="Proteomes" id="UP000774326"/>
    </source>
</evidence>
<evidence type="ECO:0000313" key="4">
    <source>
        <dbReference type="EMBL" id="KAH3683917.1"/>
    </source>
</evidence>
<gene>
    <name evidence="4" type="ORF">WICPIJ_005117</name>
</gene>
<dbReference type="AlphaFoldDB" id="A0A9P8Q4P2"/>
<dbReference type="Proteomes" id="UP000774326">
    <property type="component" value="Unassembled WGS sequence"/>
</dbReference>
<sequence>MSSSTTSPKAMSSHPTFDLHSTFKVEYSPSHITKYISRRTGLQLVIINQPSPLVTGYFTLATECPDDSGVPHTLEHLIFMGSKKYPYKGLLDTLGNVAYSNTNAWTATDQTVYTLTTSGWEGFGLLLPVYLDHLINPTLTDEACYTEVYHVDGEGEEKGVVFSEMSGIERQSWFVSGLESQRAVYHENSGYSSETGGLVENLRVLTNEKIREFHKQFYRAENLCIVVSGAVNETEFLKIMSDFDSELPDKDVNFKRPFVDSEYQINPLTETIVKEVQFAEKDEEFGELSLTWVGPSHSEWVNDLAVSLLLEYLCESSISLLTKGLIEIEEPLGSDLEFNTDDYTFTMPHITVNNVPTEKLHETKDRLLELLKEHCDVKKFNLQQMREVIENSKTKLIFAVEKSPEILTDYAITDFIYGSLEKKSIENLRTLGDYNAIAGWTVEQWVDLMKTYFIDNHPAIVIAAPSKDLYKANKAVDKKIKQDRLDKLGEEGLEDLKKKLSHAQEKNDAPIPEEILNQFTKPSPSNIELIKTQTIAVGLNNSTVNDPADPVTAQLLKDTPADFPLYVNYDHFESQFISVDILLSSHVIPESLLPYFELYQELFNLSMNVNGEYIDYETIVKQIQNDTVLTGLYAGFDNQFSETITLKIQALKSNYVKVVEWIGKVMYDTVWEESRVKVLIERVLNSLPSLKRDGSSMLSSLQTRHCFGKRSLHKARDFIESEGFYRGLLEKLEAGEFEQIKAELEQFRAALFQLSNFRIVIAGDLTTQDSPISTWSTHFLPRVPKSAGSSVELQPIPRSNQVFTPLGKTLSNQAKIISSPTATATYLIASTCTPTTYRTKDSVSLAVASSYLQAVEGPFWRGIRGTGLAYGANISRNVEFGRLSFDVYRGADAKGAFEVAKKIIDDIVVSGGVDDALFQGAVSSLISGIANSESNSFASAAAKFNDVVLKGRGDDYNQWFMKELESITKEDMVNSLKADFQGLFQAHKSAVFICCHPEKVSELSTFLESEGYAVEVEEATVGKDDDEEEYDDDEEEEEGDYDEDDDDDEEEETDSEDYSSDEEE</sequence>
<reference evidence="4" key="1">
    <citation type="journal article" date="2021" name="Open Biol.">
        <title>Shared evolutionary footprints suggest mitochondrial oxidative damage underlies multiple complex I losses in fungi.</title>
        <authorList>
            <person name="Schikora-Tamarit M.A."/>
            <person name="Marcet-Houben M."/>
            <person name="Nosek J."/>
            <person name="Gabaldon T."/>
        </authorList>
    </citation>
    <scope>NUCLEOTIDE SEQUENCE</scope>
    <source>
        <strain evidence="4">CBS2887</strain>
    </source>
</reference>
<dbReference type="Gene3D" id="3.30.830.10">
    <property type="entry name" value="Metalloenzyme, LuxS/M16 peptidase-like"/>
    <property type="match status" value="4"/>
</dbReference>
<dbReference type="FunFam" id="3.30.830.10:FF:000015">
    <property type="entry name" value="Putative zinc metalloprotease"/>
    <property type="match status" value="1"/>
</dbReference>
<dbReference type="Pfam" id="PF00675">
    <property type="entry name" value="Peptidase_M16"/>
    <property type="match status" value="1"/>
</dbReference>
<dbReference type="PANTHER" id="PTHR43016">
    <property type="entry name" value="PRESEQUENCE PROTEASE"/>
    <property type="match status" value="1"/>
</dbReference>
<dbReference type="FunFam" id="3.30.830.10:FF:000031">
    <property type="entry name" value="Putative zinc metalloprotease"/>
    <property type="match status" value="1"/>
</dbReference>
<organism evidence="4 5">
    <name type="scientific">Wickerhamomyces pijperi</name>
    <name type="common">Yeast</name>
    <name type="synonym">Pichia pijperi</name>
    <dbReference type="NCBI Taxonomy" id="599730"/>
    <lineage>
        <taxon>Eukaryota</taxon>
        <taxon>Fungi</taxon>
        <taxon>Dikarya</taxon>
        <taxon>Ascomycota</taxon>
        <taxon>Saccharomycotina</taxon>
        <taxon>Saccharomycetes</taxon>
        <taxon>Phaffomycetales</taxon>
        <taxon>Wickerhamomycetaceae</taxon>
        <taxon>Wickerhamomyces</taxon>
    </lineage>
</organism>
<comment type="caution">
    <text evidence="4">The sequence shown here is derived from an EMBL/GenBank/DDBJ whole genome shotgun (WGS) entry which is preliminary data.</text>
</comment>
<evidence type="ECO:0000259" key="2">
    <source>
        <dbReference type="Pfam" id="PF00675"/>
    </source>
</evidence>
<dbReference type="EMBL" id="JAEUBG010002873">
    <property type="protein sequence ID" value="KAH3683917.1"/>
    <property type="molecule type" value="Genomic_DNA"/>
</dbReference>